<gene>
    <name evidence="1" type="ORF">K488DRAFT_43415</name>
</gene>
<name>A0ACB8QV80_9AGAM</name>
<protein>
    <submittedName>
        <fullName evidence="1">Uncharacterized protein</fullName>
    </submittedName>
</protein>
<organism evidence="1 2">
    <name type="scientific">Vararia minispora EC-137</name>
    <dbReference type="NCBI Taxonomy" id="1314806"/>
    <lineage>
        <taxon>Eukaryota</taxon>
        <taxon>Fungi</taxon>
        <taxon>Dikarya</taxon>
        <taxon>Basidiomycota</taxon>
        <taxon>Agaricomycotina</taxon>
        <taxon>Agaricomycetes</taxon>
        <taxon>Russulales</taxon>
        <taxon>Lachnocladiaceae</taxon>
        <taxon>Vararia</taxon>
    </lineage>
</organism>
<reference evidence="1" key="1">
    <citation type="submission" date="2021-02" db="EMBL/GenBank/DDBJ databases">
        <authorList>
            <consortium name="DOE Joint Genome Institute"/>
            <person name="Ahrendt S."/>
            <person name="Looney B.P."/>
            <person name="Miyauchi S."/>
            <person name="Morin E."/>
            <person name="Drula E."/>
            <person name="Courty P.E."/>
            <person name="Chicoki N."/>
            <person name="Fauchery L."/>
            <person name="Kohler A."/>
            <person name="Kuo A."/>
            <person name="Labutti K."/>
            <person name="Pangilinan J."/>
            <person name="Lipzen A."/>
            <person name="Riley R."/>
            <person name="Andreopoulos W."/>
            <person name="He G."/>
            <person name="Johnson J."/>
            <person name="Barry K.W."/>
            <person name="Grigoriev I.V."/>
            <person name="Nagy L."/>
            <person name="Hibbett D."/>
            <person name="Henrissat B."/>
            <person name="Matheny P.B."/>
            <person name="Labbe J."/>
            <person name="Martin F."/>
        </authorList>
    </citation>
    <scope>NUCLEOTIDE SEQUENCE</scope>
    <source>
        <strain evidence="1">EC-137</strain>
    </source>
</reference>
<dbReference type="Proteomes" id="UP000814128">
    <property type="component" value="Unassembled WGS sequence"/>
</dbReference>
<sequence length="1031" mass="114303">MAPFHPPRLLATGVKERIEAVTRQADRLYLGTSTGSLYVYGFEHGLDAKATLIETKKGISRRAIEQLGYVKDINSLVILSAEMQVTLLSLPDLSSPTPLPKAKAAFSFAVHTFVEHSEPDIPRSPRSSPGGKRMTVPTVVTHLLIGCRRKMVLYSWRDGDAQEVKEATLPHSARTIAFLNDSIVSLSYDTATHVLFSLETMSTTEISMPPAPSTSGAAISTLGKGLGGYMTLGLGAKSKPCATNVGDNEVLIAKDNEGAFVGPDGRPSRTVRIDWPAPPDEIAFVKPYIFSLLPSGTVPSKSPDVAPAFISSPVVQIHSSISISAYQTISFPFDAEPSGQYSIRLLTPSTNAGSPLFVTSTPTDRTQAVNDGSTIWMFAMKPWTQQLDELVNDGKYGEALALLETLDTAVLPDKASPDGCDDRRKDLIQGLDAVARFRAGNHNSALDTFIALNINPAKVVALYPESVAGRLSTPQDRWFALFGGPSRHIEKESQPNTTAADELKLGNEMETSSSGLSKTTFPSSGSIMSKFISPLDAIRPSSAKDSETASITTTARKAPPADDFSRSVESLLRYLPDRRVKIAAALEAFNITPAQAHRHTSLSEASLEELLAMPDSPLRSLTPEQLIRCAQIVDTALFKSYLIIRPGLLGPLCRRDNWCEVIEMEGLLLDRGSFSELIDLYNGKKMHSKALELLQKLSEKEADMEDKLRPSILYLQRLGPEHLDQIFKYSKWVLEQNADHGFEIFTSEEVVLPKAHVASFLENLDPKLCARYLEFLITERGEESADYHNRLVELYLKMTKVAKKSGNQEEERLFYDKLLHFIDTTDQYRIDRLFGLLPSDDMFEAKAILLGRLGRHGAALELYVYKLRDYAKAEEYCKRVYVHSDDTDDIFLTLLRIYLRPLVKTPDDLLTPALALIARHSLRLDPEATLQLLPPLVRAQDVRAFLISALRQPVFDTKTVCNISKARSEQVARRLMYLESNRVRVTNTRICPQCHKRIGPSIISVHAPGGEVTHYHCREPFAKKLKEMRHS</sequence>
<accession>A0ACB8QV80</accession>
<dbReference type="EMBL" id="MU273485">
    <property type="protein sequence ID" value="KAI0035408.1"/>
    <property type="molecule type" value="Genomic_DNA"/>
</dbReference>
<evidence type="ECO:0000313" key="2">
    <source>
        <dbReference type="Proteomes" id="UP000814128"/>
    </source>
</evidence>
<keyword evidence="2" id="KW-1185">Reference proteome</keyword>
<proteinExistence type="predicted"/>
<comment type="caution">
    <text evidence="1">The sequence shown here is derived from an EMBL/GenBank/DDBJ whole genome shotgun (WGS) entry which is preliminary data.</text>
</comment>
<reference evidence="1" key="2">
    <citation type="journal article" date="2022" name="New Phytol.">
        <title>Evolutionary transition to the ectomycorrhizal habit in the genomes of a hyperdiverse lineage of mushroom-forming fungi.</title>
        <authorList>
            <person name="Looney B."/>
            <person name="Miyauchi S."/>
            <person name="Morin E."/>
            <person name="Drula E."/>
            <person name="Courty P.E."/>
            <person name="Kohler A."/>
            <person name="Kuo A."/>
            <person name="LaButti K."/>
            <person name="Pangilinan J."/>
            <person name="Lipzen A."/>
            <person name="Riley R."/>
            <person name="Andreopoulos W."/>
            <person name="He G."/>
            <person name="Johnson J."/>
            <person name="Nolan M."/>
            <person name="Tritt A."/>
            <person name="Barry K.W."/>
            <person name="Grigoriev I.V."/>
            <person name="Nagy L.G."/>
            <person name="Hibbett D."/>
            <person name="Henrissat B."/>
            <person name="Matheny P.B."/>
            <person name="Labbe J."/>
            <person name="Martin F.M."/>
        </authorList>
    </citation>
    <scope>NUCLEOTIDE SEQUENCE</scope>
    <source>
        <strain evidence="1">EC-137</strain>
    </source>
</reference>
<evidence type="ECO:0000313" key="1">
    <source>
        <dbReference type="EMBL" id="KAI0035408.1"/>
    </source>
</evidence>